<dbReference type="Proteomes" id="UP000321323">
    <property type="component" value="Chromosome"/>
</dbReference>
<protein>
    <recommendedName>
        <fullName evidence="4">DUF4426 domain-containing protein</fullName>
    </recommendedName>
</protein>
<evidence type="ECO:0000256" key="1">
    <source>
        <dbReference type="SAM" id="SignalP"/>
    </source>
</evidence>
<reference evidence="2 3" key="1">
    <citation type="journal article" date="2019" name="Int. J. Syst. Evol. Microbiol.">
        <title>The Draft Whole-Genome Sequence of the Antibiotic Producer Empedobacter haloabium ATCC 31962 Provides Indications for Its Taxonomic Reclassification.</title>
        <authorList>
            <person name="Miess H."/>
            <person name="Arlt P."/>
            <person name="Apel A.K."/>
            <person name="Weber T."/>
            <person name="Nieselt K."/>
            <person name="Hanssen F."/>
            <person name="Czemmel S."/>
            <person name="Nahnsen S."/>
            <person name="Gross H."/>
        </authorList>
    </citation>
    <scope>NUCLEOTIDE SEQUENCE [LARGE SCALE GENOMIC DNA]</scope>
    <source>
        <strain evidence="2 3">ATCC 31962</strain>
    </source>
</reference>
<keyword evidence="3" id="KW-1185">Reference proteome</keyword>
<dbReference type="Gene3D" id="2.60.40.2970">
    <property type="match status" value="1"/>
</dbReference>
<evidence type="ECO:0008006" key="4">
    <source>
        <dbReference type="Google" id="ProtNLM"/>
    </source>
</evidence>
<keyword evidence="1" id="KW-0732">Signal</keyword>
<name>A0ABZ1UTI4_9BURK</name>
<organism evidence="2 3">
    <name type="scientific">[Empedobacter] haloabium</name>
    <dbReference type="NCBI Taxonomy" id="592317"/>
    <lineage>
        <taxon>Bacteria</taxon>
        <taxon>Pseudomonadati</taxon>
        <taxon>Pseudomonadota</taxon>
        <taxon>Betaproteobacteria</taxon>
        <taxon>Burkholderiales</taxon>
        <taxon>Oxalobacteraceae</taxon>
        <taxon>Telluria group</taxon>
        <taxon>Telluria group incertae sedis</taxon>
    </lineage>
</organism>
<feature type="signal peptide" evidence="1">
    <location>
        <begin position="1"/>
        <end position="23"/>
    </location>
</feature>
<proteinExistence type="predicted"/>
<gene>
    <name evidence="2" type="ORF">E7V67_013015</name>
</gene>
<evidence type="ECO:0000313" key="3">
    <source>
        <dbReference type="Proteomes" id="UP000321323"/>
    </source>
</evidence>
<sequence>MRKTATSSATASASALALALLLAAGIHDNGRAEGQAMSDVGVQLAVDSSDGHVRVDVRLENRGKLPAYVPRALASARQLDGRLFDVRDARTGQPVPYQGRMVKRGPLTADDFLTLAPGATHRHSIDITPAYAFAPGKHEYRLAYEGVAGGDVQALVAGSGAAPLVAPAVSFTYTAR</sequence>
<feature type="chain" id="PRO_5046724189" description="DUF4426 domain-containing protein" evidence="1">
    <location>
        <begin position="24"/>
        <end position="176"/>
    </location>
</feature>
<dbReference type="EMBL" id="CP136508">
    <property type="protein sequence ID" value="WUR15981.1"/>
    <property type="molecule type" value="Genomic_DNA"/>
</dbReference>
<accession>A0ABZ1UTI4</accession>
<evidence type="ECO:0000313" key="2">
    <source>
        <dbReference type="EMBL" id="WUR15981.1"/>
    </source>
</evidence>